<sequence length="339" mass="35434">MSAAVCSHPVDVPDHYLDELEPEGIQNPHVEALEPAVEPLSPRALEPLLIPNRIFEDVPSSEASSTASSPASSPATSIFFSARFSSVHVNDVFEQRSDDGARWQAPLLSEASESLVVPLSLSSLEALLIGNSAFEEAPSSEPSAALAAPSFVGCCSSVHTNGLFDEPRCEDVGASPPPSPCSPEGMDKAPLHLTMEQLPSQEACCASPNLTAGGNGGAAAEPLDPPQQEEATSVGRQESAAAGSLLPRCRQSQLPPATLLASRRAMEVVRSPPPPPSGLRKVAKASALPAVPVRPVAMRPKAARHPDAAAPSPKPAARSQRQQQGSVESASVDRPRWRC</sequence>
<dbReference type="Proteomes" id="UP000075714">
    <property type="component" value="Unassembled WGS sequence"/>
</dbReference>
<accession>A0A150GVG4</accession>
<protein>
    <submittedName>
        <fullName evidence="2">Uncharacterized protein</fullName>
    </submittedName>
</protein>
<feature type="region of interest" description="Disordered" evidence="1">
    <location>
        <begin position="265"/>
        <end position="339"/>
    </location>
</feature>
<evidence type="ECO:0000313" key="3">
    <source>
        <dbReference type="Proteomes" id="UP000075714"/>
    </source>
</evidence>
<feature type="compositionally biased region" description="Polar residues" evidence="1">
    <location>
        <begin position="319"/>
        <end position="329"/>
    </location>
</feature>
<feature type="compositionally biased region" description="Low complexity" evidence="1">
    <location>
        <begin position="285"/>
        <end position="300"/>
    </location>
</feature>
<name>A0A150GVG4_GONPE</name>
<reference evidence="3" key="1">
    <citation type="journal article" date="2016" name="Nat. Commun.">
        <title>The Gonium pectorale genome demonstrates co-option of cell cycle regulation during the evolution of multicellularity.</title>
        <authorList>
            <person name="Hanschen E.R."/>
            <person name="Marriage T.N."/>
            <person name="Ferris P.J."/>
            <person name="Hamaji T."/>
            <person name="Toyoda A."/>
            <person name="Fujiyama A."/>
            <person name="Neme R."/>
            <person name="Noguchi H."/>
            <person name="Minakuchi Y."/>
            <person name="Suzuki M."/>
            <person name="Kawai-Toyooka H."/>
            <person name="Smith D.R."/>
            <person name="Sparks H."/>
            <person name="Anderson J."/>
            <person name="Bakaric R."/>
            <person name="Luria V."/>
            <person name="Karger A."/>
            <person name="Kirschner M.W."/>
            <person name="Durand P.M."/>
            <person name="Michod R.E."/>
            <person name="Nozaki H."/>
            <person name="Olson B.J."/>
        </authorList>
    </citation>
    <scope>NUCLEOTIDE SEQUENCE [LARGE SCALE GENOMIC DNA]</scope>
    <source>
        <strain evidence="3">NIES-2863</strain>
    </source>
</reference>
<proteinExistence type="predicted"/>
<organism evidence="2 3">
    <name type="scientific">Gonium pectorale</name>
    <name type="common">Green alga</name>
    <dbReference type="NCBI Taxonomy" id="33097"/>
    <lineage>
        <taxon>Eukaryota</taxon>
        <taxon>Viridiplantae</taxon>
        <taxon>Chlorophyta</taxon>
        <taxon>core chlorophytes</taxon>
        <taxon>Chlorophyceae</taxon>
        <taxon>CS clade</taxon>
        <taxon>Chlamydomonadales</taxon>
        <taxon>Volvocaceae</taxon>
        <taxon>Gonium</taxon>
    </lineage>
</organism>
<evidence type="ECO:0000256" key="1">
    <source>
        <dbReference type="SAM" id="MobiDB-lite"/>
    </source>
</evidence>
<dbReference type="EMBL" id="LSYV01000007">
    <property type="protein sequence ID" value="KXZ53692.1"/>
    <property type="molecule type" value="Genomic_DNA"/>
</dbReference>
<comment type="caution">
    <text evidence="2">The sequence shown here is derived from an EMBL/GenBank/DDBJ whole genome shotgun (WGS) entry which is preliminary data.</text>
</comment>
<dbReference type="AlphaFoldDB" id="A0A150GVG4"/>
<gene>
    <name evidence="2" type="ORF">GPECTOR_6g609</name>
</gene>
<feature type="compositionally biased region" description="Low complexity" evidence="1">
    <location>
        <begin position="308"/>
        <end position="317"/>
    </location>
</feature>
<feature type="region of interest" description="Disordered" evidence="1">
    <location>
        <begin position="214"/>
        <end position="247"/>
    </location>
</feature>
<keyword evidence="3" id="KW-1185">Reference proteome</keyword>
<evidence type="ECO:0000313" key="2">
    <source>
        <dbReference type="EMBL" id="KXZ53692.1"/>
    </source>
</evidence>